<accession>A0ABY8CHP5</accession>
<reference evidence="2 3" key="1">
    <citation type="submission" date="2023-02" db="EMBL/GenBank/DDBJ databases">
        <title>Encephalitozoon hellem ATCC 50451 complete genome.</title>
        <authorList>
            <person name="Mascarenhas dos Santos A.C."/>
            <person name="Julian A.T."/>
            <person name="Pombert J.-F."/>
        </authorList>
    </citation>
    <scope>NUCLEOTIDE SEQUENCE [LARGE SCALE GENOMIC DNA]</scope>
    <source>
        <strain evidence="2 3">ATCC 50451</strain>
    </source>
</reference>
<dbReference type="Proteomes" id="UP001217963">
    <property type="component" value="Chromosome IV"/>
</dbReference>
<keyword evidence="3" id="KW-1185">Reference proteome</keyword>
<dbReference type="Pfam" id="PF04900">
    <property type="entry name" value="Fcf1"/>
    <property type="match status" value="1"/>
</dbReference>
<proteinExistence type="predicted"/>
<evidence type="ECO:0000313" key="2">
    <source>
        <dbReference type="EMBL" id="WEL38399.1"/>
    </source>
</evidence>
<gene>
    <name evidence="2" type="ORF">PFJ87_04g00720</name>
</gene>
<dbReference type="PANTHER" id="PTHR12416">
    <property type="entry name" value="RRNA-PROCESSING PROTEIN UTP23 HOMOLOG"/>
    <property type="match status" value="1"/>
</dbReference>
<protein>
    <submittedName>
        <fullName evidence="2">rRNA-processing protein Utp23</fullName>
    </submittedName>
</protein>
<keyword evidence="1" id="KW-0539">Nucleus</keyword>
<dbReference type="InterPro" id="IPR006984">
    <property type="entry name" value="Fcf1/UTP23"/>
</dbReference>
<evidence type="ECO:0000256" key="1">
    <source>
        <dbReference type="ARBA" id="ARBA00023242"/>
    </source>
</evidence>
<sequence length="190" mass="21950">MNRKVYKKNKKVVKLLAKIGYRVPYQVIVECDFVAEMNKSLLGLRHVNDLFRSQPKLFVTKCVYKKLKEIGRDHKKGIGRYLEILHCDHKEVREPLSCLRRVMRKSNKNHYILASNCPEITDLIGTERKIPVVTCRRGTLVISADLQGIPMYSGFKTEADEEELNRLEALFSEEAKSREENTGVNSEPLN</sequence>
<organism evidence="2 3">
    <name type="scientific">Encephalitozoon hellem</name>
    <name type="common">Microsporidian parasite</name>
    <dbReference type="NCBI Taxonomy" id="27973"/>
    <lineage>
        <taxon>Eukaryota</taxon>
        <taxon>Fungi</taxon>
        <taxon>Fungi incertae sedis</taxon>
        <taxon>Microsporidia</taxon>
        <taxon>Unikaryonidae</taxon>
        <taxon>Encephalitozoon</taxon>
    </lineage>
</organism>
<evidence type="ECO:0000313" key="3">
    <source>
        <dbReference type="Proteomes" id="UP001217963"/>
    </source>
</evidence>
<name>A0ABY8CHP5_ENCHE</name>
<dbReference type="Gene3D" id="3.40.50.1010">
    <property type="entry name" value="5'-nuclease"/>
    <property type="match status" value="1"/>
</dbReference>
<dbReference type="EMBL" id="CP119065">
    <property type="protein sequence ID" value="WEL38399.1"/>
    <property type="molecule type" value="Genomic_DNA"/>
</dbReference>